<dbReference type="InterPro" id="IPR004358">
    <property type="entry name" value="Sig_transdc_His_kin-like_C"/>
</dbReference>
<keyword evidence="4 10" id="KW-0597">Phosphoprotein</keyword>
<dbReference type="AlphaFoldDB" id="A0A919IFG2"/>
<dbReference type="InterPro" id="IPR011006">
    <property type="entry name" value="CheY-like_superfamily"/>
</dbReference>
<dbReference type="Gene3D" id="1.10.287.130">
    <property type="match status" value="1"/>
</dbReference>
<dbReference type="Pfam" id="PF00072">
    <property type="entry name" value="Response_reg"/>
    <property type="match status" value="1"/>
</dbReference>
<dbReference type="GO" id="GO:0005524">
    <property type="term" value="F:ATP binding"/>
    <property type="evidence" value="ECO:0007669"/>
    <property type="project" value="UniProtKB-KW"/>
</dbReference>
<keyword evidence="17" id="KW-1185">Reference proteome</keyword>
<keyword evidence="11" id="KW-1133">Transmembrane helix</keyword>
<evidence type="ECO:0000259" key="13">
    <source>
        <dbReference type="PROSITE" id="PS50110"/>
    </source>
</evidence>
<sequence>MAKHPAPGSGVRARARSSVVLVSVLTVTVLGVVSALTPARSLTFGMVAIGPALAAIAAVPDAVLLVGVYAFGVALAVSTSQGLFGTADQLARLALVIAATVICWALAAHQQRLHRANAVATREREMLAVIAEQSGNAIIATDLHGTVIAWNSGADRLYGWRAAEVVGRPFAELLPQDRGPAFEDGLAELATGRRIHLDETRRVRRDGTPFLVSVDVWPIRDDNGIVVAAAATERDITEEKLARERSARADRLESLGQLAGGVAHDFNNLLAIILNYADFLADQVSGEAADDLSKIRNAAERAKSLTGQLLLFAKREPTQVEIIDLNQVVIEADELLGRTIGENVRLVCRPSAGSMPVRANRGRLDQILLNLVINARDAMTDGGVVVVETDVVTISDGPAAPLPPGRYARLTVSDTGCGMTAEVRDRLFEPFFTTKSADRGTGLGLATVYGIVGDAGGTIGVESAPGIGTTFRILLPSATPTGDTPADPSSGELAHGHGELVMVVEDDDHVRDVVTRILRDNGYRATVLGEESLAGMDLHDVSLVLTDVVMRGHSGPVLAARLRARRPDLRVLFMSGYSDAEVRREHGLGPEIPILQKPFTAVELLAMVGESVASAHANGA</sequence>
<dbReference type="SUPFAM" id="SSF55874">
    <property type="entry name" value="ATPase domain of HSP90 chaperone/DNA topoisomerase II/histidine kinase"/>
    <property type="match status" value="1"/>
</dbReference>
<dbReference type="InterPro" id="IPR036890">
    <property type="entry name" value="HATPase_C_sf"/>
</dbReference>
<dbReference type="InterPro" id="IPR001789">
    <property type="entry name" value="Sig_transdc_resp-reg_receiver"/>
</dbReference>
<proteinExistence type="predicted"/>
<keyword evidence="9" id="KW-0902">Two-component regulatory system</keyword>
<feature type="domain" description="Histidine kinase" evidence="12">
    <location>
        <begin position="261"/>
        <end position="479"/>
    </location>
</feature>
<evidence type="ECO:0000256" key="11">
    <source>
        <dbReference type="SAM" id="Phobius"/>
    </source>
</evidence>
<comment type="catalytic activity">
    <reaction evidence="1">
        <text>ATP + protein L-histidine = ADP + protein N-phospho-L-histidine.</text>
        <dbReference type="EC" id="2.7.13.3"/>
    </reaction>
</comment>
<gene>
    <name evidence="16" type="ORF">Acy02nite_25600</name>
</gene>
<evidence type="ECO:0000256" key="8">
    <source>
        <dbReference type="ARBA" id="ARBA00022840"/>
    </source>
</evidence>
<comment type="caution">
    <text evidence="16">The sequence shown here is derived from an EMBL/GenBank/DDBJ whole genome shotgun (WGS) entry which is preliminary data.</text>
</comment>
<dbReference type="PRINTS" id="PR00344">
    <property type="entry name" value="BCTRLSENSOR"/>
</dbReference>
<dbReference type="EC" id="2.7.13.3" evidence="3"/>
<dbReference type="Gene3D" id="3.40.50.2300">
    <property type="match status" value="1"/>
</dbReference>
<feature type="domain" description="PAS" evidence="14">
    <location>
        <begin position="123"/>
        <end position="193"/>
    </location>
</feature>
<evidence type="ECO:0000256" key="2">
    <source>
        <dbReference type="ARBA" id="ARBA00004236"/>
    </source>
</evidence>
<dbReference type="Proteomes" id="UP000619479">
    <property type="component" value="Unassembled WGS sequence"/>
</dbReference>
<evidence type="ECO:0000256" key="10">
    <source>
        <dbReference type="PROSITE-ProRule" id="PRU00169"/>
    </source>
</evidence>
<dbReference type="SUPFAM" id="SSF55785">
    <property type="entry name" value="PYP-like sensor domain (PAS domain)"/>
    <property type="match status" value="1"/>
</dbReference>
<comment type="subcellular location">
    <subcellularLocation>
        <location evidence="2">Cell membrane</location>
    </subcellularLocation>
</comment>
<feature type="modified residue" description="4-aspartylphosphate" evidence="10">
    <location>
        <position position="547"/>
    </location>
</feature>
<dbReference type="SMART" id="SM00388">
    <property type="entry name" value="HisKA"/>
    <property type="match status" value="1"/>
</dbReference>
<dbReference type="InterPro" id="IPR003661">
    <property type="entry name" value="HisK_dim/P_dom"/>
</dbReference>
<evidence type="ECO:0000256" key="9">
    <source>
        <dbReference type="ARBA" id="ARBA00023012"/>
    </source>
</evidence>
<name>A0A919IFG2_9ACTN</name>
<dbReference type="InterPro" id="IPR000700">
    <property type="entry name" value="PAS-assoc_C"/>
</dbReference>
<evidence type="ECO:0000259" key="14">
    <source>
        <dbReference type="PROSITE" id="PS50112"/>
    </source>
</evidence>
<dbReference type="GO" id="GO:0000155">
    <property type="term" value="F:phosphorelay sensor kinase activity"/>
    <property type="evidence" value="ECO:0007669"/>
    <property type="project" value="InterPro"/>
</dbReference>
<accession>A0A919IFG2</accession>
<dbReference type="NCBIfam" id="TIGR00229">
    <property type="entry name" value="sensory_box"/>
    <property type="match status" value="1"/>
</dbReference>
<dbReference type="PANTHER" id="PTHR43065:SF46">
    <property type="entry name" value="C4-DICARBOXYLATE TRANSPORT SENSOR PROTEIN DCTB"/>
    <property type="match status" value="1"/>
</dbReference>
<dbReference type="SUPFAM" id="SSF47384">
    <property type="entry name" value="Homodimeric domain of signal transducing histidine kinase"/>
    <property type="match status" value="1"/>
</dbReference>
<evidence type="ECO:0000256" key="5">
    <source>
        <dbReference type="ARBA" id="ARBA00022679"/>
    </source>
</evidence>
<dbReference type="PROSITE" id="PS50110">
    <property type="entry name" value="RESPONSE_REGULATORY"/>
    <property type="match status" value="1"/>
</dbReference>
<dbReference type="PANTHER" id="PTHR43065">
    <property type="entry name" value="SENSOR HISTIDINE KINASE"/>
    <property type="match status" value="1"/>
</dbReference>
<dbReference type="Gene3D" id="3.30.565.10">
    <property type="entry name" value="Histidine kinase-like ATPase, C-terminal domain"/>
    <property type="match status" value="1"/>
</dbReference>
<dbReference type="EMBL" id="BOMH01000018">
    <property type="protein sequence ID" value="GID64679.1"/>
    <property type="molecule type" value="Genomic_DNA"/>
</dbReference>
<evidence type="ECO:0000256" key="6">
    <source>
        <dbReference type="ARBA" id="ARBA00022741"/>
    </source>
</evidence>
<dbReference type="InterPro" id="IPR013656">
    <property type="entry name" value="PAS_4"/>
</dbReference>
<dbReference type="Gene3D" id="3.30.450.20">
    <property type="entry name" value="PAS domain"/>
    <property type="match status" value="1"/>
</dbReference>
<dbReference type="GO" id="GO:0005886">
    <property type="term" value="C:plasma membrane"/>
    <property type="evidence" value="ECO:0007669"/>
    <property type="project" value="UniProtKB-SubCell"/>
</dbReference>
<dbReference type="CDD" id="cd00130">
    <property type="entry name" value="PAS"/>
    <property type="match status" value="1"/>
</dbReference>
<dbReference type="PROSITE" id="PS50113">
    <property type="entry name" value="PAC"/>
    <property type="match status" value="1"/>
</dbReference>
<evidence type="ECO:0000256" key="3">
    <source>
        <dbReference type="ARBA" id="ARBA00012438"/>
    </source>
</evidence>
<evidence type="ECO:0000256" key="7">
    <source>
        <dbReference type="ARBA" id="ARBA00022777"/>
    </source>
</evidence>
<feature type="domain" description="PAC" evidence="15">
    <location>
        <begin position="196"/>
        <end position="248"/>
    </location>
</feature>
<protein>
    <recommendedName>
        <fullName evidence="3">histidine kinase</fullName>
        <ecNumber evidence="3">2.7.13.3</ecNumber>
    </recommendedName>
</protein>
<dbReference type="SUPFAM" id="SSF52172">
    <property type="entry name" value="CheY-like"/>
    <property type="match status" value="1"/>
</dbReference>
<feature type="transmembrane region" description="Helical" evidence="11">
    <location>
        <begin position="51"/>
        <end position="78"/>
    </location>
</feature>
<dbReference type="SMART" id="SM00448">
    <property type="entry name" value="REC"/>
    <property type="match status" value="1"/>
</dbReference>
<dbReference type="PROSITE" id="PS50112">
    <property type="entry name" value="PAS"/>
    <property type="match status" value="1"/>
</dbReference>
<evidence type="ECO:0000313" key="16">
    <source>
        <dbReference type="EMBL" id="GID64679.1"/>
    </source>
</evidence>
<dbReference type="InterPro" id="IPR005467">
    <property type="entry name" value="His_kinase_dom"/>
</dbReference>
<feature type="transmembrane region" description="Helical" evidence="11">
    <location>
        <begin position="90"/>
        <end position="107"/>
    </location>
</feature>
<dbReference type="InterPro" id="IPR000014">
    <property type="entry name" value="PAS"/>
</dbReference>
<dbReference type="InterPro" id="IPR036097">
    <property type="entry name" value="HisK_dim/P_sf"/>
</dbReference>
<keyword evidence="8" id="KW-0067">ATP-binding</keyword>
<evidence type="ECO:0000259" key="12">
    <source>
        <dbReference type="PROSITE" id="PS50109"/>
    </source>
</evidence>
<evidence type="ECO:0000256" key="4">
    <source>
        <dbReference type="ARBA" id="ARBA00022553"/>
    </source>
</evidence>
<evidence type="ECO:0000256" key="1">
    <source>
        <dbReference type="ARBA" id="ARBA00000085"/>
    </source>
</evidence>
<keyword evidence="7" id="KW-0418">Kinase</keyword>
<keyword evidence="6" id="KW-0547">Nucleotide-binding</keyword>
<evidence type="ECO:0000259" key="15">
    <source>
        <dbReference type="PROSITE" id="PS50113"/>
    </source>
</evidence>
<evidence type="ECO:0000313" key="17">
    <source>
        <dbReference type="Proteomes" id="UP000619479"/>
    </source>
</evidence>
<dbReference type="PROSITE" id="PS50109">
    <property type="entry name" value="HIS_KIN"/>
    <property type="match status" value="1"/>
</dbReference>
<feature type="domain" description="Response regulatory" evidence="13">
    <location>
        <begin position="500"/>
        <end position="612"/>
    </location>
</feature>
<dbReference type="InterPro" id="IPR003594">
    <property type="entry name" value="HATPase_dom"/>
</dbReference>
<keyword evidence="11" id="KW-0812">Transmembrane</keyword>
<dbReference type="InterPro" id="IPR035965">
    <property type="entry name" value="PAS-like_dom_sf"/>
</dbReference>
<organism evidence="16 17">
    <name type="scientific">Actinoplanes cyaneus</name>
    <dbReference type="NCBI Taxonomy" id="52696"/>
    <lineage>
        <taxon>Bacteria</taxon>
        <taxon>Bacillati</taxon>
        <taxon>Actinomycetota</taxon>
        <taxon>Actinomycetes</taxon>
        <taxon>Micromonosporales</taxon>
        <taxon>Micromonosporaceae</taxon>
        <taxon>Actinoplanes</taxon>
    </lineage>
</organism>
<reference evidence="16" key="1">
    <citation type="submission" date="2021-01" db="EMBL/GenBank/DDBJ databases">
        <title>Whole genome shotgun sequence of Actinoplanes cyaneus NBRC 14990.</title>
        <authorList>
            <person name="Komaki H."/>
            <person name="Tamura T."/>
        </authorList>
    </citation>
    <scope>NUCLEOTIDE SEQUENCE</scope>
    <source>
        <strain evidence="16">NBRC 14990</strain>
    </source>
</reference>
<keyword evidence="5" id="KW-0808">Transferase</keyword>
<dbReference type="Pfam" id="PF08448">
    <property type="entry name" value="PAS_4"/>
    <property type="match status" value="1"/>
</dbReference>
<dbReference type="Pfam" id="PF02518">
    <property type="entry name" value="HATPase_c"/>
    <property type="match status" value="1"/>
</dbReference>
<dbReference type="Pfam" id="PF00512">
    <property type="entry name" value="HisKA"/>
    <property type="match status" value="1"/>
</dbReference>
<dbReference type="CDD" id="cd00082">
    <property type="entry name" value="HisKA"/>
    <property type="match status" value="1"/>
</dbReference>
<keyword evidence="11" id="KW-0472">Membrane</keyword>
<dbReference type="SMART" id="SM00387">
    <property type="entry name" value="HATPase_c"/>
    <property type="match status" value="1"/>
</dbReference>
<dbReference type="SMART" id="SM00091">
    <property type="entry name" value="PAS"/>
    <property type="match status" value="1"/>
</dbReference>